<comment type="similarity">
    <text evidence="1">Belongs to the ABC transporter superfamily.</text>
</comment>
<sequence>MTSSVLDQNVHLATVSGQSGGNSAAASQASVSAGATPEQDNLVLIENVSKVFPASRSRPAVTALENINLAVRRGSITAIIGRSGAGKSTLIRLVNGLEKATSGRVVVNGTDVMKLSEVDLRNVRRSIGMIFQHFNLLSSRTVFDNVALPLEIAGLKKQEIAQRILPLLELVGLADKHDRYPAELSGGQKQRVGIARALATQPMLLLSDEATSALDPETTQSVLELLSRINRELGLTILLITHEMEVVKRIADYVAVIDAGRIVEQGGTFEVFSAPKHPTTRKLLSGIPGMQLPGYVQAHLTDKPAATSKTVMRILFAGPHATEPILASLATEFGVRPNIMGGAVDEIAGRPFGTLIVSFPADEQRLTTIRQFLADRGLITEILGYVA</sequence>
<keyword evidence="5 10" id="KW-0067">ATP-binding</keyword>
<accession>A0ABW5DJS7</accession>
<dbReference type="PROSITE" id="PS00211">
    <property type="entry name" value="ABC_TRANSPORTER_1"/>
    <property type="match status" value="1"/>
</dbReference>
<keyword evidence="6" id="KW-1278">Translocase</keyword>
<gene>
    <name evidence="10" type="ORF">ACFSMZ_15645</name>
</gene>
<keyword evidence="4" id="KW-0547">Nucleotide-binding</keyword>
<dbReference type="RefSeq" id="WP_345099835.1">
    <property type="nucleotide sequence ID" value="NZ_BAABGS010000071.1"/>
</dbReference>
<dbReference type="GO" id="GO:0005524">
    <property type="term" value="F:ATP binding"/>
    <property type="evidence" value="ECO:0007669"/>
    <property type="project" value="UniProtKB-KW"/>
</dbReference>
<evidence type="ECO:0000256" key="7">
    <source>
        <dbReference type="ARBA" id="ARBA00022970"/>
    </source>
</evidence>
<evidence type="ECO:0000256" key="3">
    <source>
        <dbReference type="ARBA" id="ARBA00022475"/>
    </source>
</evidence>
<dbReference type="Pfam" id="PF00005">
    <property type="entry name" value="ABC_tran"/>
    <property type="match status" value="1"/>
</dbReference>
<dbReference type="InterPro" id="IPR050086">
    <property type="entry name" value="MetN_ABC_transporter-like"/>
</dbReference>
<dbReference type="Pfam" id="PF09383">
    <property type="entry name" value="NIL"/>
    <property type="match status" value="1"/>
</dbReference>
<evidence type="ECO:0000256" key="4">
    <source>
        <dbReference type="ARBA" id="ARBA00022741"/>
    </source>
</evidence>
<dbReference type="CDD" id="cd03258">
    <property type="entry name" value="ABC_MetN_methionine_transporter"/>
    <property type="match status" value="1"/>
</dbReference>
<reference evidence="11" key="1">
    <citation type="journal article" date="2019" name="Int. J. Syst. Evol. Microbiol.">
        <title>The Global Catalogue of Microorganisms (GCM) 10K type strain sequencing project: providing services to taxonomists for standard genome sequencing and annotation.</title>
        <authorList>
            <consortium name="The Broad Institute Genomics Platform"/>
            <consortium name="The Broad Institute Genome Sequencing Center for Infectious Disease"/>
            <person name="Wu L."/>
            <person name="Ma J."/>
        </authorList>
    </citation>
    <scope>NUCLEOTIDE SEQUENCE [LARGE SCALE GENOMIC DNA]</scope>
    <source>
        <strain evidence="11">KCTC 23707</strain>
    </source>
</reference>
<keyword evidence="7" id="KW-0029">Amino-acid transport</keyword>
<keyword evidence="2" id="KW-0813">Transport</keyword>
<organism evidence="10 11">
    <name type="scientific">Chelativorans composti</name>
    <dbReference type="NCBI Taxonomy" id="768533"/>
    <lineage>
        <taxon>Bacteria</taxon>
        <taxon>Pseudomonadati</taxon>
        <taxon>Pseudomonadota</taxon>
        <taxon>Alphaproteobacteria</taxon>
        <taxon>Hyphomicrobiales</taxon>
        <taxon>Phyllobacteriaceae</taxon>
        <taxon>Chelativorans</taxon>
    </lineage>
</organism>
<keyword evidence="8" id="KW-0472">Membrane</keyword>
<dbReference type="InterPro" id="IPR018449">
    <property type="entry name" value="NIL_domain"/>
</dbReference>
<keyword evidence="11" id="KW-1185">Reference proteome</keyword>
<comment type="caution">
    <text evidence="10">The sequence shown here is derived from an EMBL/GenBank/DDBJ whole genome shotgun (WGS) entry which is preliminary data.</text>
</comment>
<dbReference type="PROSITE" id="PS50893">
    <property type="entry name" value="ABC_TRANSPORTER_2"/>
    <property type="match status" value="1"/>
</dbReference>
<evidence type="ECO:0000256" key="5">
    <source>
        <dbReference type="ARBA" id="ARBA00022840"/>
    </source>
</evidence>
<evidence type="ECO:0000259" key="9">
    <source>
        <dbReference type="PROSITE" id="PS50893"/>
    </source>
</evidence>
<dbReference type="EMBL" id="JBHUIR010000062">
    <property type="protein sequence ID" value="MFD2261184.1"/>
    <property type="molecule type" value="Genomic_DNA"/>
</dbReference>
<dbReference type="PANTHER" id="PTHR43166">
    <property type="entry name" value="AMINO ACID IMPORT ATP-BINDING PROTEIN"/>
    <property type="match status" value="1"/>
</dbReference>
<dbReference type="InterPro" id="IPR003439">
    <property type="entry name" value="ABC_transporter-like_ATP-bd"/>
</dbReference>
<dbReference type="Proteomes" id="UP001597373">
    <property type="component" value="Unassembled WGS sequence"/>
</dbReference>
<protein>
    <submittedName>
        <fullName evidence="10">Methionine ABC transporter ATP-binding protein</fullName>
    </submittedName>
</protein>
<evidence type="ECO:0000256" key="2">
    <source>
        <dbReference type="ARBA" id="ARBA00022448"/>
    </source>
</evidence>
<keyword evidence="3" id="KW-1003">Cell membrane</keyword>
<dbReference type="SMART" id="SM00382">
    <property type="entry name" value="AAA"/>
    <property type="match status" value="1"/>
</dbReference>
<dbReference type="InterPro" id="IPR045865">
    <property type="entry name" value="ACT-like_dom_sf"/>
</dbReference>
<name>A0ABW5DJS7_9HYPH</name>
<dbReference type="InterPro" id="IPR027417">
    <property type="entry name" value="P-loop_NTPase"/>
</dbReference>
<evidence type="ECO:0000313" key="11">
    <source>
        <dbReference type="Proteomes" id="UP001597373"/>
    </source>
</evidence>
<dbReference type="Gene3D" id="3.40.50.300">
    <property type="entry name" value="P-loop containing nucleotide triphosphate hydrolases"/>
    <property type="match status" value="1"/>
</dbReference>
<dbReference type="Gene3D" id="3.30.70.260">
    <property type="match status" value="1"/>
</dbReference>
<evidence type="ECO:0000256" key="8">
    <source>
        <dbReference type="ARBA" id="ARBA00023136"/>
    </source>
</evidence>
<evidence type="ECO:0000256" key="1">
    <source>
        <dbReference type="ARBA" id="ARBA00005417"/>
    </source>
</evidence>
<dbReference type="InterPro" id="IPR003593">
    <property type="entry name" value="AAA+_ATPase"/>
</dbReference>
<evidence type="ECO:0000256" key="6">
    <source>
        <dbReference type="ARBA" id="ARBA00022967"/>
    </source>
</evidence>
<dbReference type="InterPro" id="IPR041701">
    <property type="entry name" value="MetN_ABC"/>
</dbReference>
<dbReference type="SMART" id="SM00930">
    <property type="entry name" value="NIL"/>
    <property type="match status" value="1"/>
</dbReference>
<evidence type="ECO:0000313" key="10">
    <source>
        <dbReference type="EMBL" id="MFD2261184.1"/>
    </source>
</evidence>
<dbReference type="SUPFAM" id="SSF55021">
    <property type="entry name" value="ACT-like"/>
    <property type="match status" value="1"/>
</dbReference>
<feature type="domain" description="ABC transporter" evidence="9">
    <location>
        <begin position="43"/>
        <end position="284"/>
    </location>
</feature>
<dbReference type="PANTHER" id="PTHR43166:SF30">
    <property type="entry name" value="METHIONINE IMPORT ATP-BINDING PROTEIN METN"/>
    <property type="match status" value="1"/>
</dbReference>
<dbReference type="InterPro" id="IPR017871">
    <property type="entry name" value="ABC_transporter-like_CS"/>
</dbReference>
<proteinExistence type="inferred from homology"/>
<dbReference type="SUPFAM" id="SSF52540">
    <property type="entry name" value="P-loop containing nucleoside triphosphate hydrolases"/>
    <property type="match status" value="1"/>
</dbReference>